<accession>A0A396H617</accession>
<dbReference type="PANTHER" id="PTHR48462:SF1">
    <property type="entry name" value="PROTEIN, PUTATIVE-RELATED"/>
    <property type="match status" value="1"/>
</dbReference>
<reference evidence="2" key="1">
    <citation type="journal article" date="2018" name="Nat. Plants">
        <title>Whole-genome landscape of Medicago truncatula symbiotic genes.</title>
        <authorList>
            <person name="Pecrix Y."/>
            <person name="Staton S.E."/>
            <person name="Sallet E."/>
            <person name="Lelandais-Briere C."/>
            <person name="Moreau S."/>
            <person name="Carrere S."/>
            <person name="Blein T."/>
            <person name="Jardinaud M.F."/>
            <person name="Latrasse D."/>
            <person name="Zouine M."/>
            <person name="Zahm M."/>
            <person name="Kreplak J."/>
            <person name="Mayjonade B."/>
            <person name="Satge C."/>
            <person name="Perez M."/>
            <person name="Cauet S."/>
            <person name="Marande W."/>
            <person name="Chantry-Darmon C."/>
            <person name="Lopez-Roques C."/>
            <person name="Bouchez O."/>
            <person name="Berard A."/>
            <person name="Debelle F."/>
            <person name="Munos S."/>
            <person name="Bendahmane A."/>
            <person name="Berges H."/>
            <person name="Niebel A."/>
            <person name="Buitink J."/>
            <person name="Frugier F."/>
            <person name="Benhamed M."/>
            <person name="Crespi M."/>
            <person name="Gouzy J."/>
            <person name="Gamas P."/>
        </authorList>
    </citation>
    <scope>NUCLEOTIDE SEQUENCE [LARGE SCALE GENOMIC DNA]</scope>
    <source>
        <strain evidence="2">cv. Jemalong A17</strain>
    </source>
</reference>
<comment type="caution">
    <text evidence="1">The sequence shown here is derived from an EMBL/GenBank/DDBJ whole genome shotgun (WGS) entry which is preliminary data.</text>
</comment>
<sequence length="119" mass="13903">MIDGLGQHMSPVEYHTIIRYRLMIPLFLIVEGCPVCRKAYLDTFGEHAVHCKELFGFKYRHDFVRDVLFDIFRLAGISVKKEATMNFLTGPLGRRSTLRSANVMVYGWDRWKTCLCRLD</sequence>
<evidence type="ECO:0000313" key="2">
    <source>
        <dbReference type="Proteomes" id="UP000265566"/>
    </source>
</evidence>
<dbReference type="Proteomes" id="UP000265566">
    <property type="component" value="Chromosome 7"/>
</dbReference>
<dbReference type="AlphaFoldDB" id="A0A396H617"/>
<evidence type="ECO:0000313" key="1">
    <source>
        <dbReference type="EMBL" id="RHN46397.1"/>
    </source>
</evidence>
<protein>
    <submittedName>
        <fullName evidence="1">Uncharacterized protein</fullName>
    </submittedName>
</protein>
<gene>
    <name evidence="1" type="ORF">MtrunA17_Chr7g0241771</name>
</gene>
<dbReference type="EMBL" id="PSQE01000007">
    <property type="protein sequence ID" value="RHN46397.1"/>
    <property type="molecule type" value="Genomic_DNA"/>
</dbReference>
<dbReference type="Gramene" id="rna40879">
    <property type="protein sequence ID" value="RHN46397.1"/>
    <property type="gene ID" value="gene40879"/>
</dbReference>
<organism evidence="1 2">
    <name type="scientific">Medicago truncatula</name>
    <name type="common">Barrel medic</name>
    <name type="synonym">Medicago tribuloides</name>
    <dbReference type="NCBI Taxonomy" id="3880"/>
    <lineage>
        <taxon>Eukaryota</taxon>
        <taxon>Viridiplantae</taxon>
        <taxon>Streptophyta</taxon>
        <taxon>Embryophyta</taxon>
        <taxon>Tracheophyta</taxon>
        <taxon>Spermatophyta</taxon>
        <taxon>Magnoliopsida</taxon>
        <taxon>eudicotyledons</taxon>
        <taxon>Gunneridae</taxon>
        <taxon>Pentapetalae</taxon>
        <taxon>rosids</taxon>
        <taxon>fabids</taxon>
        <taxon>Fabales</taxon>
        <taxon>Fabaceae</taxon>
        <taxon>Papilionoideae</taxon>
        <taxon>50 kb inversion clade</taxon>
        <taxon>NPAAA clade</taxon>
        <taxon>Hologalegina</taxon>
        <taxon>IRL clade</taxon>
        <taxon>Trifolieae</taxon>
        <taxon>Medicago</taxon>
    </lineage>
</organism>
<proteinExistence type="predicted"/>
<dbReference type="PANTHER" id="PTHR48462">
    <property type="entry name" value="PROTEIN, PUTATIVE-RELATED"/>
    <property type="match status" value="1"/>
</dbReference>
<name>A0A396H617_MEDTR</name>